<reference evidence="1" key="1">
    <citation type="submission" date="2013-07" db="EMBL/GenBank/DDBJ databases">
        <title>The genome of Eucalyptus grandis.</title>
        <authorList>
            <person name="Schmutz J."/>
            <person name="Hayes R."/>
            <person name="Myburg A."/>
            <person name="Tuskan G."/>
            <person name="Grattapaglia D."/>
            <person name="Rokhsar D.S."/>
        </authorList>
    </citation>
    <scope>NUCLEOTIDE SEQUENCE</scope>
    <source>
        <tissue evidence="1">Leaf extractions</tissue>
    </source>
</reference>
<dbReference type="InterPro" id="IPR011993">
    <property type="entry name" value="PH-like_dom_sf"/>
</dbReference>
<proteinExistence type="predicted"/>
<gene>
    <name evidence="1" type="ORF">EUGRSUZ_J00353</name>
</gene>
<dbReference type="Gene3D" id="2.30.29.30">
    <property type="entry name" value="Pleckstrin-homology domain (PH domain)/Phosphotyrosine-binding domain (PTB)"/>
    <property type="match status" value="1"/>
</dbReference>
<sequence>MPGKNADVIAHGFREHVRLSPGIIATVKGKLSLGARVLQLGGIEKVFRESFNWEDGEKLMESFECYRSTSTSPIAAGLLFISTEKSCILELEICRCGFSRWEINQNALQDNFTQAAKVPIRKIKAVNEAENMERPAHKYIKIVTVDDSDFWFTGFFNYQKALEHLWRTIHQE</sequence>
<dbReference type="STRING" id="71139.A0A059AAI0"/>
<dbReference type="InterPro" id="IPR037848">
    <property type="entry name" value="GEM-like"/>
</dbReference>
<dbReference type="InParanoid" id="A0A059AAI0"/>
<accession>A0A059AAI0</accession>
<dbReference type="PANTHER" id="PTHR31969">
    <property type="entry name" value="GEM-LIKE PROTEIN 2"/>
    <property type="match status" value="1"/>
</dbReference>
<dbReference type="EMBL" id="KK198762">
    <property type="protein sequence ID" value="KCW50666.1"/>
    <property type="molecule type" value="Genomic_DNA"/>
</dbReference>
<dbReference type="AlphaFoldDB" id="A0A059AAI0"/>
<evidence type="ECO:0000313" key="1">
    <source>
        <dbReference type="EMBL" id="KCW50666.1"/>
    </source>
</evidence>
<organism evidence="1">
    <name type="scientific">Eucalyptus grandis</name>
    <name type="common">Flooded gum</name>
    <dbReference type="NCBI Taxonomy" id="71139"/>
    <lineage>
        <taxon>Eukaryota</taxon>
        <taxon>Viridiplantae</taxon>
        <taxon>Streptophyta</taxon>
        <taxon>Embryophyta</taxon>
        <taxon>Tracheophyta</taxon>
        <taxon>Spermatophyta</taxon>
        <taxon>Magnoliopsida</taxon>
        <taxon>eudicotyledons</taxon>
        <taxon>Gunneridae</taxon>
        <taxon>Pentapetalae</taxon>
        <taxon>rosids</taxon>
        <taxon>malvids</taxon>
        <taxon>Myrtales</taxon>
        <taxon>Myrtaceae</taxon>
        <taxon>Myrtoideae</taxon>
        <taxon>Eucalypteae</taxon>
        <taxon>Eucalyptus</taxon>
    </lineage>
</organism>
<name>A0A059AAI0_EUCGR</name>
<protein>
    <submittedName>
        <fullName evidence="1">Uncharacterized protein</fullName>
    </submittedName>
</protein>
<dbReference type="Gramene" id="KCW50666">
    <property type="protein sequence ID" value="KCW50666"/>
    <property type="gene ID" value="EUGRSUZ_J00353"/>
</dbReference>